<dbReference type="AlphaFoldDB" id="A0A8X6WBI9"/>
<gene>
    <name evidence="1" type="primary">tc1a_533</name>
    <name evidence="1" type="ORF">TNCV_4200731</name>
</gene>
<protein>
    <submittedName>
        <fullName evidence="1">Transposable element Tc1 transposase</fullName>
    </submittedName>
</protein>
<keyword evidence="2" id="KW-1185">Reference proteome</keyword>
<sequence length="372" mass="42141">MKKPVANEIAAIGTTLLWGNFTRSPLLSYSRAALLATVSNNSITQDILDCHRDLKNLASLEKTIVLQWFLPTVEFQIMVDPSSCANPTPLAHADTSRDVLPRGEANKNNAVKGLPKLDLKCEPRQTAKSRRKSFKPIGKVRSSQPFELLHMHLCSPLFDVSIGGYRYFLSIMDDFSPVALKGSPYYVTSNSETEDQSFLKISKPNKREPLITVIVPSKLFGSGKDKSRTDMYYYVKGSKDRLHCFKDIEEYSLKTPQADKWYDAMKEEMQFRNEVIFSDEIKFNIFGSDGRRMVWRKPNTSHHHTIPTVKHEGGSVMVLGCMAASGVGKLVFIDQIMHKMAYLNILQNNLKESADKNWDTGVEFFTSKEQLK</sequence>
<comment type="caution">
    <text evidence="1">The sequence shown here is derived from an EMBL/GenBank/DDBJ whole genome shotgun (WGS) entry which is preliminary data.</text>
</comment>
<proteinExistence type="predicted"/>
<organism evidence="1 2">
    <name type="scientific">Trichonephila clavipes</name>
    <name type="common">Golden silk orbweaver</name>
    <name type="synonym">Nephila clavipes</name>
    <dbReference type="NCBI Taxonomy" id="2585209"/>
    <lineage>
        <taxon>Eukaryota</taxon>
        <taxon>Metazoa</taxon>
        <taxon>Ecdysozoa</taxon>
        <taxon>Arthropoda</taxon>
        <taxon>Chelicerata</taxon>
        <taxon>Arachnida</taxon>
        <taxon>Araneae</taxon>
        <taxon>Araneomorphae</taxon>
        <taxon>Entelegynae</taxon>
        <taxon>Araneoidea</taxon>
        <taxon>Nephilidae</taxon>
        <taxon>Trichonephila</taxon>
    </lineage>
</organism>
<dbReference type="GO" id="GO:0003676">
    <property type="term" value="F:nucleic acid binding"/>
    <property type="evidence" value="ECO:0007669"/>
    <property type="project" value="InterPro"/>
</dbReference>
<dbReference type="EMBL" id="BMAU01021400">
    <property type="protein sequence ID" value="GFY31764.1"/>
    <property type="molecule type" value="Genomic_DNA"/>
</dbReference>
<name>A0A8X6WBI9_TRICX</name>
<evidence type="ECO:0000313" key="2">
    <source>
        <dbReference type="Proteomes" id="UP000887159"/>
    </source>
</evidence>
<dbReference type="InterPro" id="IPR036397">
    <property type="entry name" value="RNaseH_sf"/>
</dbReference>
<dbReference type="Proteomes" id="UP000887159">
    <property type="component" value="Unassembled WGS sequence"/>
</dbReference>
<dbReference type="Gene3D" id="3.30.420.10">
    <property type="entry name" value="Ribonuclease H-like superfamily/Ribonuclease H"/>
    <property type="match status" value="1"/>
</dbReference>
<reference evidence="1" key="1">
    <citation type="submission" date="2020-08" db="EMBL/GenBank/DDBJ databases">
        <title>Multicomponent nature underlies the extraordinary mechanical properties of spider dragline silk.</title>
        <authorList>
            <person name="Kono N."/>
            <person name="Nakamura H."/>
            <person name="Mori M."/>
            <person name="Yoshida Y."/>
            <person name="Ohtoshi R."/>
            <person name="Malay A.D."/>
            <person name="Moran D.A.P."/>
            <person name="Tomita M."/>
            <person name="Numata K."/>
            <person name="Arakawa K."/>
        </authorList>
    </citation>
    <scope>NUCLEOTIDE SEQUENCE</scope>
</reference>
<evidence type="ECO:0000313" key="1">
    <source>
        <dbReference type="EMBL" id="GFY31764.1"/>
    </source>
</evidence>
<accession>A0A8X6WBI9</accession>